<dbReference type="AlphaFoldDB" id="A0A7X0KYS9"/>
<dbReference type="GO" id="GO:0005524">
    <property type="term" value="F:ATP binding"/>
    <property type="evidence" value="ECO:0007669"/>
    <property type="project" value="InterPro"/>
</dbReference>
<keyword evidence="2" id="KW-0436">Ligase</keyword>
<organism evidence="2 3">
    <name type="scientific">Actinomadura coerulea</name>
    <dbReference type="NCBI Taxonomy" id="46159"/>
    <lineage>
        <taxon>Bacteria</taxon>
        <taxon>Bacillati</taxon>
        <taxon>Actinomycetota</taxon>
        <taxon>Actinomycetes</taxon>
        <taxon>Streptosporangiales</taxon>
        <taxon>Thermomonosporaceae</taxon>
        <taxon>Actinomadura</taxon>
    </lineage>
</organism>
<dbReference type="InterPro" id="IPR050061">
    <property type="entry name" value="MurCDEF_pg_biosynth"/>
</dbReference>
<dbReference type="Gene3D" id="3.40.1190.10">
    <property type="entry name" value="Mur-like, catalytic domain"/>
    <property type="match status" value="2"/>
</dbReference>
<dbReference type="RefSeq" id="WP_185025159.1">
    <property type="nucleotide sequence ID" value="NZ_JACHMQ010000001.1"/>
</dbReference>
<dbReference type="PANTHER" id="PTHR43445:SF3">
    <property type="entry name" value="UDP-N-ACETYLMURAMATE--L-ALANINE LIGASE"/>
    <property type="match status" value="1"/>
</dbReference>
<dbReference type="Proteomes" id="UP000546324">
    <property type="component" value="Unassembled WGS sequence"/>
</dbReference>
<dbReference type="SUPFAM" id="SSF53623">
    <property type="entry name" value="MurD-like peptide ligases, catalytic domain"/>
    <property type="match status" value="1"/>
</dbReference>
<sequence>MISNILPKHAVAGGGAVEGEIEGEVETLARGPDVHTFDRGQALQEVMNSPLSIGVAGLRGKTCTGAMLAHILSVLESAPSWILGADLVGYGLRSRVGQGAGGPLILEATSSVPAESVPDLCVFGGTDPGEVPAWIDQVATVIAPHSEKSGLAKGAGLDNLVTYGPGPGATWTVDSRWTGSGCRIVARGPNREVLWADVPVPAHADNAMAALAAAMALGIAPMEAAGALESYQGVHRHLTIAGRTHSVTVIDSVARHHDSISADLAAARELTGGQGRVRVLAVADPALAHTITVSARQAVEQVVTLEPPRPSHRIHRIAGARRPDIGRAVKEITEQTRPGDVVVVLGTEPPAEHLAGEVLDGLGETGPRAYQTAS</sequence>
<dbReference type="SUPFAM" id="SSF53244">
    <property type="entry name" value="MurD-like peptide ligases, peptide-binding domain"/>
    <property type="match status" value="1"/>
</dbReference>
<protein>
    <submittedName>
        <fullName evidence="2">UDP-N-acetylmuramate--alanine ligase</fullName>
        <ecNumber evidence="2">6.3.2.8</ecNumber>
    </submittedName>
</protein>
<dbReference type="Pfam" id="PF02875">
    <property type="entry name" value="Mur_ligase_C"/>
    <property type="match status" value="1"/>
</dbReference>
<proteinExistence type="predicted"/>
<name>A0A7X0KYS9_9ACTN</name>
<evidence type="ECO:0000313" key="3">
    <source>
        <dbReference type="Proteomes" id="UP000546324"/>
    </source>
</evidence>
<dbReference type="EMBL" id="JACHMQ010000001">
    <property type="protein sequence ID" value="MBB6395702.1"/>
    <property type="molecule type" value="Genomic_DNA"/>
</dbReference>
<keyword evidence="3" id="KW-1185">Reference proteome</keyword>
<evidence type="ECO:0000259" key="1">
    <source>
        <dbReference type="Pfam" id="PF02875"/>
    </source>
</evidence>
<reference evidence="2 3" key="1">
    <citation type="submission" date="2020-08" db="EMBL/GenBank/DDBJ databases">
        <title>Sequencing the genomes of 1000 actinobacteria strains.</title>
        <authorList>
            <person name="Klenk H.-P."/>
        </authorList>
    </citation>
    <scope>NUCLEOTIDE SEQUENCE [LARGE SCALE GENOMIC DNA]</scope>
    <source>
        <strain evidence="2 3">DSM 43675</strain>
    </source>
</reference>
<comment type="caution">
    <text evidence="2">The sequence shown here is derived from an EMBL/GenBank/DDBJ whole genome shotgun (WGS) entry which is preliminary data.</text>
</comment>
<evidence type="ECO:0000313" key="2">
    <source>
        <dbReference type="EMBL" id="MBB6395702.1"/>
    </source>
</evidence>
<feature type="domain" description="Mur ligase C-terminal" evidence="1">
    <location>
        <begin position="242"/>
        <end position="346"/>
    </location>
</feature>
<gene>
    <name evidence="2" type="ORF">BKA00_002616</name>
</gene>
<dbReference type="InterPro" id="IPR004101">
    <property type="entry name" value="Mur_ligase_C"/>
</dbReference>
<accession>A0A7X0KYS9</accession>
<dbReference type="GO" id="GO:0008763">
    <property type="term" value="F:UDP-N-acetylmuramate-L-alanine ligase activity"/>
    <property type="evidence" value="ECO:0007669"/>
    <property type="project" value="UniProtKB-EC"/>
</dbReference>
<dbReference type="EC" id="6.3.2.8" evidence="2"/>
<dbReference type="InterPro" id="IPR036615">
    <property type="entry name" value="Mur_ligase_C_dom_sf"/>
</dbReference>
<dbReference type="PANTHER" id="PTHR43445">
    <property type="entry name" value="UDP-N-ACETYLMURAMATE--L-ALANINE LIGASE-RELATED"/>
    <property type="match status" value="1"/>
</dbReference>
<dbReference type="InterPro" id="IPR036565">
    <property type="entry name" value="Mur-like_cat_sf"/>
</dbReference>